<reference evidence="2" key="2">
    <citation type="submission" date="2011-01" db="EMBL/GenBank/DDBJ databases">
        <title>The complete genome of Deinococcus maricopensis DSM 21211.</title>
        <authorList>
            <consortium name="US DOE Joint Genome Institute (JGI-PGF)"/>
            <person name="Lucas S."/>
            <person name="Copeland A."/>
            <person name="Lapidus A."/>
            <person name="Goodwin L."/>
            <person name="Pitluck S."/>
            <person name="Kyrpides N."/>
            <person name="Mavromatis K."/>
            <person name="Pagani I."/>
            <person name="Ivanova N."/>
            <person name="Ovchinnikova G."/>
            <person name="Zeytun A."/>
            <person name="Detter J.C."/>
            <person name="Han C."/>
            <person name="Land M."/>
            <person name="Hauser L."/>
            <person name="Markowitz V."/>
            <person name="Cheng J.-F."/>
            <person name="Hugenholtz P."/>
            <person name="Woyke T."/>
            <person name="Wu D."/>
            <person name="Pukall R."/>
            <person name="Gehrich-Schroeter G."/>
            <person name="Brambilla E."/>
            <person name="Klenk H.-P."/>
            <person name="Eisen J.A."/>
        </authorList>
    </citation>
    <scope>NUCLEOTIDE SEQUENCE [LARGE SCALE GENOMIC DNA]</scope>
    <source>
        <strain evidence="2">DSM 21211 / LMG 22137 / NRRL B-23946 / LB-34</strain>
    </source>
</reference>
<evidence type="ECO:0000313" key="2">
    <source>
        <dbReference type="Proteomes" id="UP000008635"/>
    </source>
</evidence>
<dbReference type="HOGENOM" id="CLU_488952_0_0_0"/>
<protein>
    <submittedName>
        <fullName evidence="1">Uncharacterized protein</fullName>
    </submittedName>
</protein>
<organism evidence="1 2">
    <name type="scientific">Deinococcus maricopensis (strain DSM 21211 / LMG 22137 / NRRL B-23946 / LB-34)</name>
    <dbReference type="NCBI Taxonomy" id="709986"/>
    <lineage>
        <taxon>Bacteria</taxon>
        <taxon>Thermotogati</taxon>
        <taxon>Deinococcota</taxon>
        <taxon>Deinococci</taxon>
        <taxon>Deinococcales</taxon>
        <taxon>Deinococcaceae</taxon>
        <taxon>Deinococcus</taxon>
    </lineage>
</organism>
<reference evidence="1 2" key="1">
    <citation type="journal article" date="2011" name="Stand. Genomic Sci.">
        <title>Complete genome sequence of Deinococcus maricopensis type strain (LB-34).</title>
        <authorList>
            <person name="Pukall R."/>
            <person name="Zeytun A."/>
            <person name="Lucas S."/>
            <person name="Lapidus A."/>
            <person name="Hammon N."/>
            <person name="Deshpande S."/>
            <person name="Nolan M."/>
            <person name="Cheng J.F."/>
            <person name="Pitluck S."/>
            <person name="Liolios K."/>
            <person name="Pagani I."/>
            <person name="Mikhailova N."/>
            <person name="Ivanova N."/>
            <person name="Mavromatis K."/>
            <person name="Pati A."/>
            <person name="Tapia R."/>
            <person name="Han C."/>
            <person name="Goodwin L."/>
            <person name="Chen A."/>
            <person name="Palaniappan K."/>
            <person name="Land M."/>
            <person name="Hauser L."/>
            <person name="Chang Y.J."/>
            <person name="Jeffries C.D."/>
            <person name="Brambilla E.M."/>
            <person name="Rohde M."/>
            <person name="Goker M."/>
            <person name="Detter J.C."/>
            <person name="Woyke T."/>
            <person name="Bristow J."/>
            <person name="Eisen J.A."/>
            <person name="Markowitz V."/>
            <person name="Hugenholtz P."/>
            <person name="Kyrpides N.C."/>
            <person name="Klenk H.P."/>
        </authorList>
    </citation>
    <scope>NUCLEOTIDE SEQUENCE [LARGE SCALE GENOMIC DNA]</scope>
    <source>
        <strain evidence="2">DSM 21211 / LMG 22137 / NRRL B-23946 / LB-34</strain>
    </source>
</reference>
<accession>E8U866</accession>
<dbReference type="eggNOG" id="COG3947">
    <property type="taxonomic scope" value="Bacteria"/>
</dbReference>
<dbReference type="STRING" id="709986.Deima_1606"/>
<proteinExistence type="predicted"/>
<dbReference type="KEGG" id="dmr:Deima_1606"/>
<sequence precursor="true">MSASMSGGRPPAPPTPASAEVRAAVLRGDPPRAWAAYTHLHAPAPADTVWAVRALMLLREEHRAHDLIRAPVGADAPGARAELARILLFLGRPDDALRTLDAERPERLTPLDEAVWWRTRARTLAFSRSYRLGLDHAERAWDALQRAAPDEIACYAPMVLGQVGEFQLYTGDAHGAHLTLRQALARVTDGSSGAPYLHAILVEGALHLARWDDALDHLLKLGAARGACQQYRTRYSWGRYFLAIGDLDRAEREMQLVASAAFEQVHRDLEFWARLTLASLRAHAGDAPACEAALLRAEELLRTLPSKEHHAGFALRRAACLLRLGAPPDATIEDLLTRAHDVHAHIDLPLDAGVALLHQCELYRCRGDAARLGATVTALRALCARLRNPRFLDREFPLLPELRAVLAGTLEGLGPERPVLELTTLGAERLHLAGHAVHIPMRRALEVLAYLTEHGAVPLNVLLADVFGEMSPRAARNYFHQVRHEVAQRLPQVRVLYDAASREYRLETSLRIVWDVAEVRAGRRALGGRLFLPGSGSWWAEQVNAELQAAWDPSGWP</sequence>
<name>E8U866_DEIML</name>
<dbReference type="EMBL" id="CP002454">
    <property type="protein sequence ID" value="ADV67255.1"/>
    <property type="molecule type" value="Genomic_DNA"/>
</dbReference>
<dbReference type="Proteomes" id="UP000008635">
    <property type="component" value="Chromosome"/>
</dbReference>
<dbReference type="AlphaFoldDB" id="E8U866"/>
<evidence type="ECO:0000313" key="1">
    <source>
        <dbReference type="EMBL" id="ADV67255.1"/>
    </source>
</evidence>
<gene>
    <name evidence="1" type="ordered locus">Deima_1606</name>
</gene>
<keyword evidence="2" id="KW-1185">Reference proteome</keyword>